<gene>
    <name evidence="1" type="ORF">MELLADRAFT_87291</name>
</gene>
<organism evidence="2">
    <name type="scientific">Melampsora larici-populina (strain 98AG31 / pathotype 3-4-7)</name>
    <name type="common">Poplar leaf rust fungus</name>
    <dbReference type="NCBI Taxonomy" id="747676"/>
    <lineage>
        <taxon>Eukaryota</taxon>
        <taxon>Fungi</taxon>
        <taxon>Dikarya</taxon>
        <taxon>Basidiomycota</taxon>
        <taxon>Pucciniomycotina</taxon>
        <taxon>Pucciniomycetes</taxon>
        <taxon>Pucciniales</taxon>
        <taxon>Melampsoraceae</taxon>
        <taxon>Melampsora</taxon>
    </lineage>
</organism>
<evidence type="ECO:0000313" key="1">
    <source>
        <dbReference type="EMBL" id="EGG06339.1"/>
    </source>
</evidence>
<dbReference type="RefSeq" id="XP_007410577.1">
    <property type="nucleotide sequence ID" value="XM_007410515.1"/>
</dbReference>
<proteinExistence type="predicted"/>
<name>F4RMQ1_MELLP</name>
<dbReference type="AlphaFoldDB" id="F4RMQ1"/>
<keyword evidence="2" id="KW-1185">Reference proteome</keyword>
<dbReference type="Proteomes" id="UP000001072">
    <property type="component" value="Unassembled WGS sequence"/>
</dbReference>
<evidence type="ECO:0000313" key="2">
    <source>
        <dbReference type="Proteomes" id="UP000001072"/>
    </source>
</evidence>
<dbReference type="OrthoDB" id="2495256at2759"/>
<dbReference type="KEGG" id="mlr:MELLADRAFT_87291"/>
<evidence type="ECO:0008006" key="3">
    <source>
        <dbReference type="Google" id="ProtNLM"/>
    </source>
</evidence>
<sequence length="74" mass="7055">MPACGCPDVKLENGSVRACACTPCGAGNLDGCSCNKETGCGCTSNAAAGCVCGGDTCSCSECPCKTASKGSCCA</sequence>
<reference evidence="2" key="1">
    <citation type="journal article" date="2011" name="Proc. Natl. Acad. Sci. U.S.A.">
        <title>Obligate biotrophy features unraveled by the genomic analysis of rust fungi.</title>
        <authorList>
            <person name="Duplessis S."/>
            <person name="Cuomo C.A."/>
            <person name="Lin Y.-C."/>
            <person name="Aerts A."/>
            <person name="Tisserant E."/>
            <person name="Veneault-Fourrey C."/>
            <person name="Joly D.L."/>
            <person name="Hacquard S."/>
            <person name="Amselem J."/>
            <person name="Cantarel B.L."/>
            <person name="Chiu R."/>
            <person name="Coutinho P.M."/>
            <person name="Feau N."/>
            <person name="Field M."/>
            <person name="Frey P."/>
            <person name="Gelhaye E."/>
            <person name="Goldberg J."/>
            <person name="Grabherr M.G."/>
            <person name="Kodira C.D."/>
            <person name="Kohler A."/>
            <person name="Kuees U."/>
            <person name="Lindquist E.A."/>
            <person name="Lucas S.M."/>
            <person name="Mago R."/>
            <person name="Mauceli E."/>
            <person name="Morin E."/>
            <person name="Murat C."/>
            <person name="Pangilinan J.L."/>
            <person name="Park R."/>
            <person name="Pearson M."/>
            <person name="Quesneville H."/>
            <person name="Rouhier N."/>
            <person name="Sakthikumar S."/>
            <person name="Salamov A.A."/>
            <person name="Schmutz J."/>
            <person name="Selles B."/>
            <person name="Shapiro H."/>
            <person name="Tanguay P."/>
            <person name="Tuskan G.A."/>
            <person name="Henrissat B."/>
            <person name="Van de Peer Y."/>
            <person name="Rouze P."/>
            <person name="Ellis J.G."/>
            <person name="Dodds P.N."/>
            <person name="Schein J.E."/>
            <person name="Zhong S."/>
            <person name="Hamelin R.C."/>
            <person name="Grigoriev I.V."/>
            <person name="Szabo L.J."/>
            <person name="Martin F."/>
        </authorList>
    </citation>
    <scope>NUCLEOTIDE SEQUENCE [LARGE SCALE GENOMIC DNA]</scope>
    <source>
        <strain evidence="2">98AG31 / pathotype 3-4-7</strain>
    </source>
</reference>
<dbReference type="GeneID" id="18934456"/>
<dbReference type="VEuPathDB" id="FungiDB:MELLADRAFT_87291"/>
<dbReference type="EMBL" id="GL883109">
    <property type="protein sequence ID" value="EGG06339.1"/>
    <property type="molecule type" value="Genomic_DNA"/>
</dbReference>
<dbReference type="HOGENOM" id="CLU_2688316_0_0_1"/>
<accession>F4RMQ1</accession>
<dbReference type="InParanoid" id="F4RMQ1"/>
<protein>
    <recommendedName>
        <fullName evidence="3">Metallothionein</fullName>
    </recommendedName>
</protein>